<gene>
    <name evidence="3" type="ORF">AQPE_4909</name>
</gene>
<accession>A0A5K7SGW4</accession>
<dbReference type="EMBL" id="AP018694">
    <property type="protein sequence ID" value="BBE20715.1"/>
    <property type="molecule type" value="Genomic_DNA"/>
</dbReference>
<name>A0A5K7SGW4_9BACT</name>
<dbReference type="Pfam" id="PF17482">
    <property type="entry name" value="Phage_sheath_1C"/>
    <property type="match status" value="1"/>
</dbReference>
<dbReference type="Proteomes" id="UP001193389">
    <property type="component" value="Chromosome"/>
</dbReference>
<dbReference type="KEGG" id="anf:AQPE_4909"/>
<dbReference type="PANTHER" id="PTHR35861">
    <property type="match status" value="1"/>
</dbReference>
<dbReference type="InterPro" id="IPR020287">
    <property type="entry name" value="Tail_sheath_C"/>
</dbReference>
<comment type="similarity">
    <text evidence="1">Belongs to the myoviridae tail sheath protein family.</text>
</comment>
<dbReference type="PANTHER" id="PTHR35861:SF1">
    <property type="entry name" value="PHAGE TAIL SHEATH PROTEIN"/>
    <property type="match status" value="1"/>
</dbReference>
<protein>
    <submittedName>
        <fullName evidence="3">Phage tail sheath protein FI</fullName>
    </submittedName>
</protein>
<dbReference type="Gene3D" id="3.40.50.11780">
    <property type="match status" value="1"/>
</dbReference>
<feature type="domain" description="Tail sheath protein C-terminal" evidence="2">
    <location>
        <begin position="445"/>
        <end position="549"/>
    </location>
</feature>
<dbReference type="InterPro" id="IPR052042">
    <property type="entry name" value="Tail_sheath_structural"/>
</dbReference>
<proteinExistence type="inferred from homology"/>
<sequence>MTPGVYIEEVNAFPGSVVEVATAIPAFIGYTERASRNGKDLLNQPVRITSFQEYSLLFGGEFNPMFMLNTVAEGETAEHEITINGTKREIKYVTDHDAYMFYGIKLFFSNGGGACYIVSVGTYGKTGDVVTVSQEKLQAGLDSLKKEQEPTMIVIPDAVKLKADAYDLYKQVLAHCANMQSRVAIIDVFDGYKPRVRSSDAAVDLITFFREKIGSEYLNYGAAYYPWLNTNIVKNDKITFENLHSTVVLTDILPEPKVAEVIKGYPDSENKFRSGLLKDKPKELANALSADNPDGTTFVVGGKLDTSFDEAAFNSLDIENSKEVKKLLDAYKDNKKRNFHLGLIAVSPTYSNLLDEIRAVINILPPSAAMAGVYTMVDNSRGVWKSPANISLNSVVKPTANITHDDQEDLNVDATSGKSINAIRTFPGIGTLVWGGRTLDGNSLDWKYINVRRTMIMLEQSIKMALRSYVFEPNDANTWVSVRSMIINFLTEKWKQGALAGASPDDAFDVQVGLGATMTGLDILEGKMLVSVKLAIVRPAEFIVVTFEQQMQKS</sequence>
<evidence type="ECO:0000259" key="2">
    <source>
        <dbReference type="Pfam" id="PF17482"/>
    </source>
</evidence>
<evidence type="ECO:0000313" key="3">
    <source>
        <dbReference type="EMBL" id="BBE20715.1"/>
    </source>
</evidence>
<evidence type="ECO:0000313" key="4">
    <source>
        <dbReference type="Proteomes" id="UP001193389"/>
    </source>
</evidence>
<evidence type="ECO:0000256" key="1">
    <source>
        <dbReference type="ARBA" id="ARBA00008005"/>
    </source>
</evidence>
<organism evidence="3 4">
    <name type="scientific">Aquipluma nitroreducens</name>
    <dbReference type="NCBI Taxonomy" id="2010828"/>
    <lineage>
        <taxon>Bacteria</taxon>
        <taxon>Pseudomonadati</taxon>
        <taxon>Bacteroidota</taxon>
        <taxon>Bacteroidia</taxon>
        <taxon>Marinilabiliales</taxon>
        <taxon>Prolixibacteraceae</taxon>
        <taxon>Aquipluma</taxon>
    </lineage>
</organism>
<keyword evidence="4" id="KW-1185">Reference proteome</keyword>
<dbReference type="AlphaFoldDB" id="A0A5K7SGW4"/>
<reference evidence="3" key="1">
    <citation type="journal article" date="2020" name="Int. J. Syst. Evol. Microbiol.">
        <title>Aquipluma nitroreducens gen. nov. sp. nov., a novel facultatively anaerobic bacterium isolated from a freshwater lake.</title>
        <authorList>
            <person name="Watanabe M."/>
            <person name="Kojima H."/>
            <person name="Fukui M."/>
        </authorList>
    </citation>
    <scope>NUCLEOTIDE SEQUENCE</scope>
    <source>
        <strain evidence="3">MeG22</strain>
    </source>
</reference>